<evidence type="ECO:0000313" key="2">
    <source>
        <dbReference type="Proteomes" id="UP000295221"/>
    </source>
</evidence>
<dbReference type="EMBL" id="SLWK01000001">
    <property type="protein sequence ID" value="TCO10469.1"/>
    <property type="molecule type" value="Genomic_DNA"/>
</dbReference>
<name>A0A4R2GP31_9BACT</name>
<dbReference type="InterPro" id="IPR008969">
    <property type="entry name" value="CarboxyPept-like_regulatory"/>
</dbReference>
<reference evidence="1 2" key="1">
    <citation type="submission" date="2019-03" db="EMBL/GenBank/DDBJ databases">
        <title>Genomic Encyclopedia of Type Strains, Phase IV (KMG-IV): sequencing the most valuable type-strain genomes for metagenomic binning, comparative biology and taxonomic classification.</title>
        <authorList>
            <person name="Goeker M."/>
        </authorList>
    </citation>
    <scope>NUCLEOTIDE SEQUENCE [LARGE SCALE GENOMIC DNA]</scope>
    <source>
        <strain evidence="1 2">DSM 24179</strain>
    </source>
</reference>
<proteinExistence type="predicted"/>
<organism evidence="1 2">
    <name type="scientific">Natronoflexus pectinivorans</name>
    <dbReference type="NCBI Taxonomy" id="682526"/>
    <lineage>
        <taxon>Bacteria</taxon>
        <taxon>Pseudomonadati</taxon>
        <taxon>Bacteroidota</taxon>
        <taxon>Bacteroidia</taxon>
        <taxon>Marinilabiliales</taxon>
        <taxon>Marinilabiliaceae</taxon>
        <taxon>Natronoflexus</taxon>
    </lineage>
</organism>
<gene>
    <name evidence="1" type="ORF">EV194_10199</name>
</gene>
<dbReference type="Gene3D" id="2.60.40.1120">
    <property type="entry name" value="Carboxypeptidase-like, regulatory domain"/>
    <property type="match status" value="1"/>
</dbReference>
<dbReference type="RefSeq" id="WP_132430998.1">
    <property type="nucleotide sequence ID" value="NZ_SLWK01000001.1"/>
</dbReference>
<dbReference type="Proteomes" id="UP000295221">
    <property type="component" value="Unassembled WGS sequence"/>
</dbReference>
<dbReference type="AlphaFoldDB" id="A0A4R2GP31"/>
<evidence type="ECO:0000313" key="1">
    <source>
        <dbReference type="EMBL" id="TCO10469.1"/>
    </source>
</evidence>
<dbReference type="Pfam" id="PF18939">
    <property type="entry name" value="DUF5686"/>
    <property type="match status" value="1"/>
</dbReference>
<dbReference type="SUPFAM" id="SSF49464">
    <property type="entry name" value="Carboxypeptidase regulatory domain-like"/>
    <property type="match status" value="1"/>
</dbReference>
<comment type="caution">
    <text evidence="1">The sequence shown here is derived from an EMBL/GenBank/DDBJ whole genome shotgun (WGS) entry which is preliminary data.</text>
</comment>
<keyword evidence="1" id="KW-0121">Carboxypeptidase</keyword>
<keyword evidence="2" id="KW-1185">Reference proteome</keyword>
<dbReference type="GO" id="GO:0004180">
    <property type="term" value="F:carboxypeptidase activity"/>
    <property type="evidence" value="ECO:0007669"/>
    <property type="project" value="UniProtKB-KW"/>
</dbReference>
<dbReference type="InterPro" id="IPR043741">
    <property type="entry name" value="DUF5686"/>
</dbReference>
<dbReference type="OrthoDB" id="983143at2"/>
<accession>A0A4R2GP31</accession>
<keyword evidence="1" id="KW-0645">Protease</keyword>
<protein>
    <submittedName>
        <fullName evidence="1">Carboxypeptidase-like protein</fullName>
    </submittedName>
</protein>
<sequence length="881" mass="102363">MYYFRWVISLFFLFFLTLNCNYSYAAGLKGRIVDLDGNAVPGASVFVKETHMGVTSNNEGDYELRLGVGSYTVVFQAMGYARQEFKINIREDRWLELDIDFYPVQFQLQEVRIYSGGEDPAYGMMRRAIGLAPYYLRQASEYEAEVYLRGSLEMKRIPRLLRNRLSINDIQVQPDDLFVDESLNSIKFSAPDTFHHTVLHSRSTFPIGEESTPIGYINTSFYNPENEMYVSPLSPQAMRHYRFRYDGYINDGEHIVNRIRVIPRRKSQQLVEGYLYLVEDLWNIHSLDLTLETFYGEVRMRQVYAPVQHGIWLPISHHFDMDLGMMGVEAKVNYVGSVKYLDVQLNQHLAVPELLASRQTGDNQEVLEGLNSSIEESEPVELTRNQQRIEALMEKEDLSNRDMMRLASLVERESREQKRDEVLELRRTYHVRVESDSARRDTVRWDHIRPVPLTQSEARSFAVSDSLKALADTTRSDSIPESSTFMKVRRALLSGTVVPREGDFRVRYGGLIGLRNIDFNAVDGWKYQQRLNINWQQDSVKRMQISATGGYAFNREAFFGEAGLHQTYSPLRRGLFSMASGVGAYDYKRDIGVAPLLNMASSLFFKENYLRLYENRFLMMRNEIDLANGLRMTTGIAWQEYNPLENNTNYSFFRRNDDYNPNEVVNSSAGEIHFESQRAFISLFELEYTPRYYYRIQRGRKIMSHSDYPTFKLRMEHGSGLLGSHSDYFLVESSIRKEAEFSFMPVFSWELSGGKFFRNERMHFSRFKHFEGSTIPLIFSEPGNAFLLLDDYSTSTNEWYLRANTTYSSPWLMLKNLPVLSNRMWNENLHFSYLHTPAVSHYTQVGYSISRIFMAGTIGAFAGFSEGKYQHWGVRVVIAGW</sequence>
<keyword evidence="1" id="KW-0378">Hydrolase</keyword>
<dbReference type="Pfam" id="PF13715">
    <property type="entry name" value="CarbopepD_reg_2"/>
    <property type="match status" value="1"/>
</dbReference>